<accession>A9DI73</accession>
<reference evidence="2 3" key="1">
    <citation type="journal article" date="2011" name="J. Bacteriol.">
        <title>Genome sequence of the algicidal bacterium Kordia algicida OT-1.</title>
        <authorList>
            <person name="Lee H.S."/>
            <person name="Kang S.G."/>
            <person name="Kwon K.K."/>
            <person name="Lee J.H."/>
            <person name="Kim S.J."/>
        </authorList>
    </citation>
    <scope>NUCLEOTIDE SEQUENCE [LARGE SCALE GENOMIC DNA]</scope>
    <source>
        <strain evidence="2 3">OT-1</strain>
    </source>
</reference>
<dbReference type="PROSITE" id="PS51257">
    <property type="entry name" value="PROKAR_LIPOPROTEIN"/>
    <property type="match status" value="1"/>
</dbReference>
<dbReference type="HOGENOM" id="CLU_731123_0_0_10"/>
<feature type="signal peptide" evidence="1">
    <location>
        <begin position="1"/>
        <end position="20"/>
    </location>
</feature>
<keyword evidence="2" id="KW-0645">Protease</keyword>
<evidence type="ECO:0000313" key="3">
    <source>
        <dbReference type="Proteomes" id="UP000002945"/>
    </source>
</evidence>
<dbReference type="GO" id="GO:0006508">
    <property type="term" value="P:proteolysis"/>
    <property type="evidence" value="ECO:0007669"/>
    <property type="project" value="UniProtKB-KW"/>
</dbReference>
<dbReference type="STRING" id="391587.KAOT1_11562"/>
<dbReference type="GO" id="GO:0008237">
    <property type="term" value="F:metallopeptidase activity"/>
    <property type="evidence" value="ECO:0007669"/>
    <property type="project" value="InterPro"/>
</dbReference>
<dbReference type="Gene3D" id="3.40.390.10">
    <property type="entry name" value="Collagenase (Catalytic Domain)"/>
    <property type="match status" value="1"/>
</dbReference>
<dbReference type="Pfam" id="PF12388">
    <property type="entry name" value="Peptidase_M57"/>
    <property type="match status" value="1"/>
</dbReference>
<feature type="chain" id="PRO_5002737494" evidence="1">
    <location>
        <begin position="21"/>
        <end position="378"/>
    </location>
</feature>
<dbReference type="eggNOG" id="COG5549">
    <property type="taxonomic scope" value="Bacteria"/>
</dbReference>
<evidence type="ECO:0000313" key="2">
    <source>
        <dbReference type="EMBL" id="EDP97848.1"/>
    </source>
</evidence>
<dbReference type="SUPFAM" id="SSF55486">
    <property type="entry name" value="Metalloproteases ('zincins'), catalytic domain"/>
    <property type="match status" value="1"/>
</dbReference>
<dbReference type="EMBL" id="ABIB01000001">
    <property type="protein sequence ID" value="EDP97848.1"/>
    <property type="molecule type" value="Genomic_DNA"/>
</dbReference>
<comment type="caution">
    <text evidence="2">The sequence shown here is derived from an EMBL/GenBank/DDBJ whole genome shotgun (WGS) entry which is preliminary data.</text>
</comment>
<dbReference type="Proteomes" id="UP000002945">
    <property type="component" value="Unassembled WGS sequence"/>
</dbReference>
<organism evidence="2 3">
    <name type="scientific">Kordia algicida OT-1</name>
    <dbReference type="NCBI Taxonomy" id="391587"/>
    <lineage>
        <taxon>Bacteria</taxon>
        <taxon>Pseudomonadati</taxon>
        <taxon>Bacteroidota</taxon>
        <taxon>Flavobacteriia</taxon>
        <taxon>Flavobacteriales</taxon>
        <taxon>Flavobacteriaceae</taxon>
        <taxon>Kordia</taxon>
    </lineage>
</organism>
<proteinExistence type="predicted"/>
<keyword evidence="3" id="KW-1185">Reference proteome</keyword>
<gene>
    <name evidence="2" type="ORF">KAOT1_11562</name>
</gene>
<dbReference type="RefSeq" id="WP_007094862.1">
    <property type="nucleotide sequence ID" value="NZ_CP142125.1"/>
</dbReference>
<name>A9DI73_9FLAO</name>
<dbReference type="InterPro" id="IPR024079">
    <property type="entry name" value="MetalloPept_cat_dom_sf"/>
</dbReference>
<evidence type="ECO:0000256" key="1">
    <source>
        <dbReference type="SAM" id="SignalP"/>
    </source>
</evidence>
<protein>
    <submittedName>
        <fullName evidence="2">Protease B</fullName>
    </submittedName>
</protein>
<keyword evidence="1" id="KW-0732">Signal</keyword>
<keyword evidence="2" id="KW-0378">Hydrolase</keyword>
<dbReference type="AlphaFoldDB" id="A9DI73"/>
<dbReference type="OrthoDB" id="785995at2"/>
<dbReference type="InterPro" id="IPR024653">
    <property type="entry name" value="Peptidase_M10/M27/M57"/>
</dbReference>
<sequence>MKRNFKIQMLYVLLTMLLLAGCQNDTEEELVEEATTAVERVDVKWLAPDDHPVVQLLYSRGYERGTIYETDEHFLAPPDLLYSKDINDYDLSDNGSNAEQAYNTGKLVSLNRMRINVFLDNSIGTDLQTQSVNAMNELNGINNCALFFVRVFNANQAQITIRSDFGAESNNVLGRAGFPSNGRPFDTVTLNVDRLDDFGADIRRNTIIHELGHCVGLRHTDWQANRERSAVNIPGTSANDTGSIMWHTINGGTPFTNGDLTAFRALFPRALRIDVVNEIDDYDYSGEIYVLDNVFVDVFTDGSYSTQTTLNRNVNVSYRINVQEYNHTSGTYYYSRNRTLTAGNNRYYIDDEEEECSPYQGETCTRQDLEIRLATSIL</sequence>